<sequence length="115" mass="12819">MCRRKGFSLISPKKILNFLGSTGWPTTIDLTWTNHIAQQLCPTASTRLDNHSSNHQRIITKISPPDCTPRKAPKHLSSILGKLDHISFITLLHENIEANIPDPLDPNTSTVDQSI</sequence>
<dbReference type="Proteomes" id="UP000765509">
    <property type="component" value="Unassembled WGS sequence"/>
</dbReference>
<organism evidence="1 2">
    <name type="scientific">Austropuccinia psidii MF-1</name>
    <dbReference type="NCBI Taxonomy" id="1389203"/>
    <lineage>
        <taxon>Eukaryota</taxon>
        <taxon>Fungi</taxon>
        <taxon>Dikarya</taxon>
        <taxon>Basidiomycota</taxon>
        <taxon>Pucciniomycotina</taxon>
        <taxon>Pucciniomycetes</taxon>
        <taxon>Pucciniales</taxon>
        <taxon>Sphaerophragmiaceae</taxon>
        <taxon>Austropuccinia</taxon>
    </lineage>
</organism>
<gene>
    <name evidence="1" type="ORF">O181_008969</name>
</gene>
<protein>
    <submittedName>
        <fullName evidence="1">Uncharacterized protein</fullName>
    </submittedName>
</protein>
<keyword evidence="2" id="KW-1185">Reference proteome</keyword>
<reference evidence="1" key="1">
    <citation type="submission" date="2021-03" db="EMBL/GenBank/DDBJ databases">
        <title>Draft genome sequence of rust myrtle Austropuccinia psidii MF-1, a brazilian biotype.</title>
        <authorList>
            <person name="Quecine M.C."/>
            <person name="Pachon D.M.R."/>
            <person name="Bonatelli M.L."/>
            <person name="Correr F.H."/>
            <person name="Franceschini L.M."/>
            <person name="Leite T.F."/>
            <person name="Margarido G.R.A."/>
            <person name="Almeida C.A."/>
            <person name="Ferrarezi J.A."/>
            <person name="Labate C.A."/>
        </authorList>
    </citation>
    <scope>NUCLEOTIDE SEQUENCE</scope>
    <source>
        <strain evidence="1">MF-1</strain>
    </source>
</reference>
<dbReference type="AlphaFoldDB" id="A0A9Q3GJD4"/>
<dbReference type="EMBL" id="AVOT02002128">
    <property type="protein sequence ID" value="MBW0469254.1"/>
    <property type="molecule type" value="Genomic_DNA"/>
</dbReference>
<name>A0A9Q3GJD4_9BASI</name>
<evidence type="ECO:0000313" key="1">
    <source>
        <dbReference type="EMBL" id="MBW0469254.1"/>
    </source>
</evidence>
<proteinExistence type="predicted"/>
<evidence type="ECO:0000313" key="2">
    <source>
        <dbReference type="Proteomes" id="UP000765509"/>
    </source>
</evidence>
<accession>A0A9Q3GJD4</accession>
<comment type="caution">
    <text evidence="1">The sequence shown here is derived from an EMBL/GenBank/DDBJ whole genome shotgun (WGS) entry which is preliminary data.</text>
</comment>